<dbReference type="CDD" id="cd02440">
    <property type="entry name" value="AdoMet_MTases"/>
    <property type="match status" value="1"/>
</dbReference>
<evidence type="ECO:0000256" key="3">
    <source>
        <dbReference type="SAM" id="MobiDB-lite"/>
    </source>
</evidence>
<evidence type="ECO:0000313" key="4">
    <source>
        <dbReference type="EMBL" id="PSJ07296.1"/>
    </source>
</evidence>
<proteinExistence type="predicted"/>
<keyword evidence="5" id="KW-1185">Reference proteome</keyword>
<protein>
    <submittedName>
        <fullName evidence="4">16S rRNA (Guanine(966)-N(2))-methyltransferase RsmD</fullName>
    </submittedName>
</protein>
<dbReference type="GO" id="GO:0003676">
    <property type="term" value="F:nucleic acid binding"/>
    <property type="evidence" value="ECO:0007669"/>
    <property type="project" value="InterPro"/>
</dbReference>
<dbReference type="EMBL" id="PXXO01000001">
    <property type="protein sequence ID" value="PSJ07296.1"/>
    <property type="molecule type" value="Genomic_DNA"/>
</dbReference>
<dbReference type="InterPro" id="IPR029063">
    <property type="entry name" value="SAM-dependent_MTases_sf"/>
</dbReference>
<dbReference type="PIRSF" id="PIRSF004553">
    <property type="entry name" value="CHP00095"/>
    <property type="match status" value="1"/>
</dbReference>
<evidence type="ECO:0000313" key="5">
    <source>
        <dbReference type="Proteomes" id="UP000243002"/>
    </source>
</evidence>
<sequence length="196" mass="20983">MSLRISGGRRLQSPPGSIARPTSSRVRLAVMNLLAAELPGCAWLDLCSGSGAMACEALHRGANRVVAIEQDRRIAAVTRTNLEAVHQGLGDAGRQATAWAVHCREVGRWLAEPNQHAAFDLIYADPPYAADLYAQIASAVLAGGWLKPGGTLIWECASSKLPAIPAGWSKLDERRYGSTSLLLLDQVHCSTDRSVD</sequence>
<comment type="caution">
    <text evidence="4">The sequence shown here is derived from an EMBL/GenBank/DDBJ whole genome shotgun (WGS) entry which is preliminary data.</text>
</comment>
<feature type="region of interest" description="Disordered" evidence="3">
    <location>
        <begin position="1"/>
        <end position="20"/>
    </location>
</feature>
<dbReference type="PANTHER" id="PTHR43542:SF1">
    <property type="entry name" value="METHYLTRANSFERASE"/>
    <property type="match status" value="1"/>
</dbReference>
<dbReference type="RefSeq" id="WP_106501483.1">
    <property type="nucleotide sequence ID" value="NZ_PXXO01000001.1"/>
</dbReference>
<dbReference type="PANTHER" id="PTHR43542">
    <property type="entry name" value="METHYLTRANSFERASE"/>
    <property type="match status" value="1"/>
</dbReference>
<dbReference type="SUPFAM" id="SSF53335">
    <property type="entry name" value="S-adenosyl-L-methionine-dependent methyltransferases"/>
    <property type="match status" value="1"/>
</dbReference>
<dbReference type="Proteomes" id="UP000243002">
    <property type="component" value="Unassembled WGS sequence"/>
</dbReference>
<keyword evidence="1 4" id="KW-0489">Methyltransferase</keyword>
<reference evidence="4 5" key="1">
    <citation type="journal article" date="2018" name="Environ. Microbiol.">
        <title>Ecological and genomic features of two widespread freshwater picocyanobacteria.</title>
        <authorList>
            <person name="Cabello-Yeves P.J."/>
            <person name="Picazo A."/>
            <person name="Camacho A."/>
            <person name="Callieri C."/>
            <person name="Rosselli R."/>
            <person name="Roda-Garcia J.J."/>
            <person name="Coutinho F.H."/>
            <person name="Rodriguez-Valera F."/>
        </authorList>
    </citation>
    <scope>NUCLEOTIDE SEQUENCE [LARGE SCALE GENOMIC DNA]</scope>
    <source>
        <strain evidence="4 5">Tous</strain>
    </source>
</reference>
<dbReference type="OrthoDB" id="9803017at2"/>
<evidence type="ECO:0000256" key="2">
    <source>
        <dbReference type="ARBA" id="ARBA00022679"/>
    </source>
</evidence>
<dbReference type="Pfam" id="PF03602">
    <property type="entry name" value="Cons_hypoth95"/>
    <property type="match status" value="1"/>
</dbReference>
<organism evidence="4 5">
    <name type="scientific">Cyanobium usitatum str. Tous</name>
    <dbReference type="NCBI Taxonomy" id="2116684"/>
    <lineage>
        <taxon>Bacteria</taxon>
        <taxon>Bacillati</taxon>
        <taxon>Cyanobacteriota</taxon>
        <taxon>Cyanophyceae</taxon>
        <taxon>Synechococcales</taxon>
        <taxon>Prochlorococcaceae</taxon>
        <taxon>Cyanobium</taxon>
    </lineage>
</organism>
<dbReference type="PROSITE" id="PS00092">
    <property type="entry name" value="N6_MTASE"/>
    <property type="match status" value="1"/>
</dbReference>
<dbReference type="InterPro" id="IPR002052">
    <property type="entry name" value="DNA_methylase_N6_adenine_CS"/>
</dbReference>
<name>A0A2P7N1I4_9CYAN</name>
<dbReference type="NCBIfam" id="TIGR00095">
    <property type="entry name" value="16S rRNA (guanine(966)-N(2))-methyltransferase RsmD"/>
    <property type="match status" value="1"/>
</dbReference>
<gene>
    <name evidence="4" type="primary">rsmD</name>
    <name evidence="4" type="ORF">C7K55_00700</name>
</gene>
<dbReference type="GO" id="GO:0031167">
    <property type="term" value="P:rRNA methylation"/>
    <property type="evidence" value="ECO:0007669"/>
    <property type="project" value="InterPro"/>
</dbReference>
<keyword evidence="2 4" id="KW-0808">Transferase</keyword>
<dbReference type="InterPro" id="IPR004398">
    <property type="entry name" value="RNA_MeTrfase_RsmD"/>
</dbReference>
<dbReference type="GO" id="GO:0008168">
    <property type="term" value="F:methyltransferase activity"/>
    <property type="evidence" value="ECO:0007669"/>
    <property type="project" value="UniProtKB-KW"/>
</dbReference>
<dbReference type="Gene3D" id="3.40.50.150">
    <property type="entry name" value="Vaccinia Virus protein VP39"/>
    <property type="match status" value="1"/>
</dbReference>
<evidence type="ECO:0000256" key="1">
    <source>
        <dbReference type="ARBA" id="ARBA00022603"/>
    </source>
</evidence>
<accession>A0A2P7N1I4</accession>
<dbReference type="AlphaFoldDB" id="A0A2P7N1I4"/>